<dbReference type="GO" id="GO:0015648">
    <property type="term" value="F:lipid-linked peptidoglycan transporter activity"/>
    <property type="evidence" value="ECO:0007669"/>
    <property type="project" value="TreeGrafter"/>
</dbReference>
<keyword evidence="12" id="KW-0131">Cell cycle</keyword>
<name>A0A1F7WZV4_9BACT</name>
<comment type="pathway">
    <text evidence="2">Cell wall biogenesis; peptidoglycan biosynthesis.</text>
</comment>
<dbReference type="PANTHER" id="PTHR30474:SF2">
    <property type="entry name" value="PEPTIDOGLYCAN GLYCOSYLTRANSFERASE FTSW-RELATED"/>
    <property type="match status" value="1"/>
</dbReference>
<evidence type="ECO:0000256" key="6">
    <source>
        <dbReference type="ARBA" id="ARBA00022679"/>
    </source>
</evidence>
<keyword evidence="10 21" id="KW-1133">Transmembrane helix</keyword>
<dbReference type="GO" id="GO:0005886">
    <property type="term" value="C:plasma membrane"/>
    <property type="evidence" value="ECO:0007669"/>
    <property type="project" value="UniProtKB-SubCell"/>
</dbReference>
<dbReference type="Proteomes" id="UP000176939">
    <property type="component" value="Unassembled WGS sequence"/>
</dbReference>
<dbReference type="GO" id="GO:0008360">
    <property type="term" value="P:regulation of cell shape"/>
    <property type="evidence" value="ECO:0007669"/>
    <property type="project" value="UniProtKB-KW"/>
</dbReference>
<evidence type="ECO:0000256" key="14">
    <source>
        <dbReference type="ARBA" id="ARBA00032370"/>
    </source>
</evidence>
<organism evidence="22 23">
    <name type="scientific">Candidatus Woesebacteria bacterium RBG_13_36_22</name>
    <dbReference type="NCBI Taxonomy" id="1802478"/>
    <lineage>
        <taxon>Bacteria</taxon>
        <taxon>Candidatus Woeseibacteriota</taxon>
    </lineage>
</organism>
<sequence length="366" mass="40085">MKRKLRLGKQKKVIDKSLLTLTLILTVLGLIAVADASAPQAMSAFNDKFFFVKQQLVWAGIGIVLLVIFSKIHYLFWEKVALPIFIGGIILLILVVIPGLGSKALGARRWLNLGYFSVQPAEILKFAIALYFAKLVSKGKGIISFLIPLVVAAFLVMLQPDLGTTLVIVAIGMTQIFATGFNFFHFIASLLTGLVATVVLILTSDYRRERLMTFIEQSKDPLGRSYHIRQILFSLGLGGFWGVGLGASRQKYLFLPEAATDSIFAVIAEELGFVGSFILLILFALFIFKCLRICLNAPDKFSQIFSLGLTTWIGAQIFLNIGSMLSVVPLTGVPLPFFSYGGSSLTMILIATGILLNISKYESKTG</sequence>
<comment type="similarity">
    <text evidence="16">Belongs to the SEDS family. FtsW subfamily.</text>
</comment>
<dbReference type="Pfam" id="PF01098">
    <property type="entry name" value="FTSW_RODA_SPOVE"/>
    <property type="match status" value="1"/>
</dbReference>
<evidence type="ECO:0000256" key="3">
    <source>
        <dbReference type="ARBA" id="ARBA00022475"/>
    </source>
</evidence>
<keyword evidence="3" id="KW-1003">Cell membrane</keyword>
<evidence type="ECO:0000256" key="2">
    <source>
        <dbReference type="ARBA" id="ARBA00004752"/>
    </source>
</evidence>
<comment type="catalytic activity">
    <reaction evidence="20">
        <text>[GlcNAc-(1-&gt;4)-Mur2Ac(oyl-L-Ala-gamma-D-Glu-L-Lys-D-Ala-D-Ala)](n)-di-trans,octa-cis-undecaprenyl diphosphate + beta-D-GlcNAc-(1-&gt;4)-Mur2Ac(oyl-L-Ala-gamma-D-Glu-L-Lys-D-Ala-D-Ala)-di-trans,octa-cis-undecaprenyl diphosphate = [GlcNAc-(1-&gt;4)-Mur2Ac(oyl-L-Ala-gamma-D-Glu-L-Lys-D-Ala-D-Ala)](n+1)-di-trans,octa-cis-undecaprenyl diphosphate + di-trans,octa-cis-undecaprenyl diphosphate + H(+)</text>
        <dbReference type="Rhea" id="RHEA:23708"/>
        <dbReference type="Rhea" id="RHEA-COMP:9602"/>
        <dbReference type="Rhea" id="RHEA-COMP:9603"/>
        <dbReference type="ChEBI" id="CHEBI:15378"/>
        <dbReference type="ChEBI" id="CHEBI:58405"/>
        <dbReference type="ChEBI" id="CHEBI:60033"/>
        <dbReference type="ChEBI" id="CHEBI:78435"/>
        <dbReference type="EC" id="2.4.99.28"/>
    </reaction>
</comment>
<feature type="transmembrane region" description="Helical" evidence="21">
    <location>
        <begin position="337"/>
        <end position="358"/>
    </location>
</feature>
<evidence type="ECO:0000256" key="20">
    <source>
        <dbReference type="ARBA" id="ARBA00049902"/>
    </source>
</evidence>
<feature type="transmembrane region" description="Helical" evidence="21">
    <location>
        <begin position="113"/>
        <end position="133"/>
    </location>
</feature>
<evidence type="ECO:0000256" key="8">
    <source>
        <dbReference type="ARBA" id="ARBA00022960"/>
    </source>
</evidence>
<feature type="transmembrane region" description="Helical" evidence="21">
    <location>
        <begin position="81"/>
        <end position="101"/>
    </location>
</feature>
<keyword evidence="7 21" id="KW-0812">Transmembrane</keyword>
<keyword evidence="8" id="KW-0133">Cell shape</keyword>
<dbReference type="InterPro" id="IPR001182">
    <property type="entry name" value="FtsW/RodA"/>
</dbReference>
<feature type="transmembrane region" description="Helical" evidence="21">
    <location>
        <begin position="52"/>
        <end position="69"/>
    </location>
</feature>
<evidence type="ECO:0000256" key="1">
    <source>
        <dbReference type="ARBA" id="ARBA00004651"/>
    </source>
</evidence>
<evidence type="ECO:0000256" key="15">
    <source>
        <dbReference type="ARBA" id="ARBA00033270"/>
    </source>
</evidence>
<protein>
    <recommendedName>
        <fullName evidence="17">Probable peptidoglycan glycosyltransferase FtsW</fullName>
        <ecNumber evidence="19">2.4.99.28</ecNumber>
    </recommendedName>
    <alternativeName>
        <fullName evidence="18">Cell division protein FtsW</fullName>
    </alternativeName>
    <alternativeName>
        <fullName evidence="15">Cell wall polymerase</fullName>
    </alternativeName>
    <alternativeName>
        <fullName evidence="14">Peptidoglycan polymerase</fullName>
    </alternativeName>
</protein>
<dbReference type="EC" id="2.4.99.28" evidence="19"/>
<comment type="subcellular location">
    <subcellularLocation>
        <location evidence="1">Cell membrane</location>
        <topology evidence="1">Multi-pass membrane protein</topology>
    </subcellularLocation>
</comment>
<evidence type="ECO:0000256" key="10">
    <source>
        <dbReference type="ARBA" id="ARBA00022989"/>
    </source>
</evidence>
<feature type="transmembrane region" description="Helical" evidence="21">
    <location>
        <begin position="226"/>
        <end position="243"/>
    </location>
</feature>
<dbReference type="InterPro" id="IPR013437">
    <property type="entry name" value="FtsW"/>
</dbReference>
<feature type="transmembrane region" description="Helical" evidence="21">
    <location>
        <begin position="145"/>
        <end position="171"/>
    </location>
</feature>
<keyword evidence="6" id="KW-0808">Transferase</keyword>
<dbReference type="PANTHER" id="PTHR30474">
    <property type="entry name" value="CELL CYCLE PROTEIN"/>
    <property type="match status" value="1"/>
</dbReference>
<dbReference type="GO" id="GO:0009252">
    <property type="term" value="P:peptidoglycan biosynthetic process"/>
    <property type="evidence" value="ECO:0007669"/>
    <property type="project" value="UniProtKB-KW"/>
</dbReference>
<evidence type="ECO:0000256" key="18">
    <source>
        <dbReference type="ARBA" id="ARBA00041418"/>
    </source>
</evidence>
<evidence type="ECO:0000313" key="22">
    <source>
        <dbReference type="EMBL" id="OGM08277.1"/>
    </source>
</evidence>
<reference evidence="22 23" key="1">
    <citation type="journal article" date="2016" name="Nat. Commun.">
        <title>Thousands of microbial genomes shed light on interconnected biogeochemical processes in an aquifer system.</title>
        <authorList>
            <person name="Anantharaman K."/>
            <person name="Brown C.T."/>
            <person name="Hug L.A."/>
            <person name="Sharon I."/>
            <person name="Castelle C.J."/>
            <person name="Probst A.J."/>
            <person name="Thomas B.C."/>
            <person name="Singh A."/>
            <person name="Wilkins M.J."/>
            <person name="Karaoz U."/>
            <person name="Brodie E.L."/>
            <person name="Williams K.H."/>
            <person name="Hubbard S.S."/>
            <person name="Banfield J.F."/>
        </authorList>
    </citation>
    <scope>NUCLEOTIDE SEQUENCE [LARGE SCALE GENOMIC DNA]</scope>
</reference>
<evidence type="ECO:0000256" key="21">
    <source>
        <dbReference type="SAM" id="Phobius"/>
    </source>
</evidence>
<dbReference type="GO" id="GO:0008955">
    <property type="term" value="F:peptidoglycan glycosyltransferase activity"/>
    <property type="evidence" value="ECO:0007669"/>
    <property type="project" value="UniProtKB-EC"/>
</dbReference>
<keyword evidence="9" id="KW-0573">Peptidoglycan synthesis</keyword>
<keyword evidence="13" id="KW-0961">Cell wall biogenesis/degradation</keyword>
<evidence type="ECO:0000256" key="5">
    <source>
        <dbReference type="ARBA" id="ARBA00022676"/>
    </source>
</evidence>
<comment type="caution">
    <text evidence="22">The sequence shown here is derived from an EMBL/GenBank/DDBJ whole genome shotgun (WGS) entry which is preliminary data.</text>
</comment>
<feature type="transmembrane region" description="Helical" evidence="21">
    <location>
        <begin position="183"/>
        <end position="206"/>
    </location>
</feature>
<proteinExistence type="inferred from homology"/>
<dbReference type="GO" id="GO:0071555">
    <property type="term" value="P:cell wall organization"/>
    <property type="evidence" value="ECO:0007669"/>
    <property type="project" value="UniProtKB-KW"/>
</dbReference>
<dbReference type="GO" id="GO:0051301">
    <property type="term" value="P:cell division"/>
    <property type="evidence" value="ECO:0007669"/>
    <property type="project" value="UniProtKB-KW"/>
</dbReference>
<feature type="transmembrane region" description="Helical" evidence="21">
    <location>
        <begin position="309"/>
        <end position="331"/>
    </location>
</feature>
<evidence type="ECO:0000256" key="11">
    <source>
        <dbReference type="ARBA" id="ARBA00023136"/>
    </source>
</evidence>
<keyword evidence="11 21" id="KW-0472">Membrane</keyword>
<dbReference type="AlphaFoldDB" id="A0A1F7WZV4"/>
<evidence type="ECO:0000256" key="19">
    <source>
        <dbReference type="ARBA" id="ARBA00044770"/>
    </source>
</evidence>
<dbReference type="EMBL" id="MGFQ01000052">
    <property type="protein sequence ID" value="OGM08277.1"/>
    <property type="molecule type" value="Genomic_DNA"/>
</dbReference>
<evidence type="ECO:0000256" key="9">
    <source>
        <dbReference type="ARBA" id="ARBA00022984"/>
    </source>
</evidence>
<keyword evidence="4 22" id="KW-0132">Cell division</keyword>
<keyword evidence="5" id="KW-0328">Glycosyltransferase</keyword>
<feature type="transmembrane region" description="Helical" evidence="21">
    <location>
        <begin position="263"/>
        <end position="288"/>
    </location>
</feature>
<dbReference type="NCBIfam" id="TIGR02614">
    <property type="entry name" value="ftsW"/>
    <property type="match status" value="1"/>
</dbReference>
<evidence type="ECO:0000256" key="16">
    <source>
        <dbReference type="ARBA" id="ARBA00038053"/>
    </source>
</evidence>
<evidence type="ECO:0000256" key="12">
    <source>
        <dbReference type="ARBA" id="ARBA00023306"/>
    </source>
</evidence>
<evidence type="ECO:0000256" key="17">
    <source>
        <dbReference type="ARBA" id="ARBA00041185"/>
    </source>
</evidence>
<evidence type="ECO:0000256" key="7">
    <source>
        <dbReference type="ARBA" id="ARBA00022692"/>
    </source>
</evidence>
<evidence type="ECO:0000313" key="23">
    <source>
        <dbReference type="Proteomes" id="UP000176939"/>
    </source>
</evidence>
<dbReference type="GO" id="GO:0032153">
    <property type="term" value="C:cell division site"/>
    <property type="evidence" value="ECO:0007669"/>
    <property type="project" value="TreeGrafter"/>
</dbReference>
<evidence type="ECO:0000256" key="13">
    <source>
        <dbReference type="ARBA" id="ARBA00023316"/>
    </source>
</evidence>
<gene>
    <name evidence="22" type="ORF">A2Z67_01055</name>
</gene>
<evidence type="ECO:0000256" key="4">
    <source>
        <dbReference type="ARBA" id="ARBA00022618"/>
    </source>
</evidence>
<accession>A0A1F7WZV4</accession>